<organism evidence="2 3">
    <name type="scientific">Haemonchus contortus</name>
    <name type="common">Barber pole worm</name>
    <dbReference type="NCBI Taxonomy" id="6289"/>
    <lineage>
        <taxon>Eukaryota</taxon>
        <taxon>Metazoa</taxon>
        <taxon>Ecdysozoa</taxon>
        <taxon>Nematoda</taxon>
        <taxon>Chromadorea</taxon>
        <taxon>Rhabditida</taxon>
        <taxon>Rhabditina</taxon>
        <taxon>Rhabditomorpha</taxon>
        <taxon>Strongyloidea</taxon>
        <taxon>Trichostrongylidae</taxon>
        <taxon>Haemonchus</taxon>
    </lineage>
</organism>
<evidence type="ECO:0000313" key="3">
    <source>
        <dbReference type="WBParaSite" id="HCON_00162900-00001"/>
    </source>
</evidence>
<reference evidence="3" key="1">
    <citation type="submission" date="2020-12" db="UniProtKB">
        <authorList>
            <consortium name="WormBaseParasite"/>
        </authorList>
    </citation>
    <scope>IDENTIFICATION</scope>
    <source>
        <strain evidence="3">MHco3</strain>
    </source>
</reference>
<evidence type="ECO:0000256" key="1">
    <source>
        <dbReference type="SAM" id="MobiDB-lite"/>
    </source>
</evidence>
<accession>A0A7I4Z210</accession>
<dbReference type="WBParaSite" id="HCON_00162900-00001">
    <property type="protein sequence ID" value="HCON_00162900-00001"/>
    <property type="gene ID" value="HCON_00162900"/>
</dbReference>
<dbReference type="AlphaFoldDB" id="A0A7I4Z210"/>
<sequence>MQFQEPSGFFGHRFPDGPGDIGPAGFTEQRFTDGPGGFDGPATGPNNLRLRHQLTAGFLAIVCLSKRSGHQLNRSLGNTRSRVMRATSQTIRFLASVAVKTFALAMLGTALPPR</sequence>
<proteinExistence type="predicted"/>
<keyword evidence="2" id="KW-1185">Reference proteome</keyword>
<dbReference type="Proteomes" id="UP000025227">
    <property type="component" value="Unplaced"/>
</dbReference>
<evidence type="ECO:0000313" key="2">
    <source>
        <dbReference type="Proteomes" id="UP000025227"/>
    </source>
</evidence>
<feature type="region of interest" description="Disordered" evidence="1">
    <location>
        <begin position="1"/>
        <end position="45"/>
    </location>
</feature>
<name>A0A7I4Z210_HAECO</name>
<protein>
    <submittedName>
        <fullName evidence="3">Transposase</fullName>
    </submittedName>
</protein>